<feature type="domain" description="GGDEF" evidence="5">
    <location>
        <begin position="210"/>
        <end position="343"/>
    </location>
</feature>
<dbReference type="SUPFAM" id="SSF55785">
    <property type="entry name" value="PYP-like sensor domain (PAS domain)"/>
    <property type="match status" value="1"/>
</dbReference>
<dbReference type="Gene3D" id="3.20.20.450">
    <property type="entry name" value="EAL domain"/>
    <property type="match status" value="1"/>
</dbReference>
<dbReference type="PROSITE" id="PS50887">
    <property type="entry name" value="GGDEF"/>
    <property type="match status" value="1"/>
</dbReference>
<dbReference type="RefSeq" id="WP_235121249.1">
    <property type="nucleotide sequence ID" value="NZ_CP090978.1"/>
</dbReference>
<dbReference type="InterPro" id="IPR000700">
    <property type="entry name" value="PAS-assoc_C"/>
</dbReference>
<dbReference type="InterPro" id="IPR000014">
    <property type="entry name" value="PAS"/>
</dbReference>
<dbReference type="SMART" id="SM00052">
    <property type="entry name" value="EAL"/>
    <property type="match status" value="1"/>
</dbReference>
<dbReference type="Proteomes" id="UP001649230">
    <property type="component" value="Chromosome"/>
</dbReference>
<sequence>MRKWFYIGGYSVLVIMASLYIKPYAGWICILASLMLLVVMSRGNLLREREFEEAEDPHLQTLFKHNPNVVGILNREGCFIRVNLESERVLGYNSDELIHKPFVSLAAEDQYELISSSLKEVHRGNPVSFETAVFHKTGYRINLHVTALPAEDNDSPHSYMLICQDISERKRGDEKIRYMAYYDDMTGLPNRRLFKDHLSATLAMSRSVGQKVAVFYLDIDRFKLVNDSFGHDYGNMLLLQLAERFTRCITENDFLARTEGDEFALYFTNVADSNDVIALVAGINRVLEEPFVLEQYELHVTASIGVAISSDKTEDAETLMKHADIALARAKEKGRNDFQIFNSDMKSISINRIKLENELRKALTNDEFTLYYQPQVDIESGRIVGTEALIRWNHPERGLVPPNQFIPFAEETGLIVPIGEWVLRAACKQNKAWQEQGFPAMPISVNLSMRQFFQHNLKGKISYVLEQTGLAPQYLELEITESMTMDVDHAIQSLLELKDLGVNVSIDDFGTGYSSLYFLKKFPIDKLKIDRSFVRDIMTDPNDAAIVATIIAMTHHLNLKVIAEGVETEDQLRFLHQNRCNEVQGYWFSPPVDARQMEVMLVGGSQAAAAKLEQ</sequence>
<evidence type="ECO:0000259" key="4">
    <source>
        <dbReference type="PROSITE" id="PS50883"/>
    </source>
</evidence>
<dbReference type="InterPro" id="IPR029787">
    <property type="entry name" value="Nucleotide_cyclase"/>
</dbReference>
<dbReference type="PROSITE" id="PS50883">
    <property type="entry name" value="EAL"/>
    <property type="match status" value="1"/>
</dbReference>
<dbReference type="Pfam" id="PF00563">
    <property type="entry name" value="EAL"/>
    <property type="match status" value="1"/>
</dbReference>
<dbReference type="PROSITE" id="PS50112">
    <property type="entry name" value="PAS"/>
    <property type="match status" value="1"/>
</dbReference>
<dbReference type="InterPro" id="IPR043128">
    <property type="entry name" value="Rev_trsase/Diguanyl_cyclase"/>
</dbReference>
<evidence type="ECO:0000259" key="3">
    <source>
        <dbReference type="PROSITE" id="PS50113"/>
    </source>
</evidence>
<dbReference type="CDD" id="cd00130">
    <property type="entry name" value="PAS"/>
    <property type="match status" value="1"/>
</dbReference>
<accession>A0ABY3SNH1</accession>
<gene>
    <name evidence="6" type="ORF">L0M14_05735</name>
</gene>
<dbReference type="PANTHER" id="PTHR44757">
    <property type="entry name" value="DIGUANYLATE CYCLASE DGCP"/>
    <property type="match status" value="1"/>
</dbReference>
<dbReference type="CDD" id="cd01948">
    <property type="entry name" value="EAL"/>
    <property type="match status" value="1"/>
</dbReference>
<dbReference type="InterPro" id="IPR001633">
    <property type="entry name" value="EAL_dom"/>
</dbReference>
<proteinExistence type="predicted"/>
<feature type="domain" description="PAS" evidence="2">
    <location>
        <begin position="55"/>
        <end position="125"/>
    </location>
</feature>
<evidence type="ECO:0000313" key="7">
    <source>
        <dbReference type="Proteomes" id="UP001649230"/>
    </source>
</evidence>
<feature type="domain" description="EAL" evidence="4">
    <location>
        <begin position="352"/>
        <end position="605"/>
    </location>
</feature>
<dbReference type="Gene3D" id="3.30.450.20">
    <property type="entry name" value="PAS domain"/>
    <property type="match status" value="1"/>
</dbReference>
<evidence type="ECO:0000313" key="6">
    <source>
        <dbReference type="EMBL" id="UJF34675.1"/>
    </source>
</evidence>
<name>A0ABY3SNH1_9BACL</name>
<dbReference type="InterPro" id="IPR013656">
    <property type="entry name" value="PAS_4"/>
</dbReference>
<protein>
    <submittedName>
        <fullName evidence="6">EAL domain-containing protein</fullName>
    </submittedName>
</protein>
<feature type="transmembrane region" description="Helical" evidence="1">
    <location>
        <begin position="12"/>
        <end position="39"/>
    </location>
</feature>
<evidence type="ECO:0000259" key="5">
    <source>
        <dbReference type="PROSITE" id="PS50887"/>
    </source>
</evidence>
<dbReference type="Pfam" id="PF08448">
    <property type="entry name" value="PAS_4"/>
    <property type="match status" value="1"/>
</dbReference>
<dbReference type="InterPro" id="IPR000160">
    <property type="entry name" value="GGDEF_dom"/>
</dbReference>
<keyword evidence="1" id="KW-1133">Transmembrane helix</keyword>
<dbReference type="SUPFAM" id="SSF141868">
    <property type="entry name" value="EAL domain-like"/>
    <property type="match status" value="1"/>
</dbReference>
<dbReference type="Gene3D" id="3.30.70.270">
    <property type="match status" value="1"/>
</dbReference>
<dbReference type="InterPro" id="IPR035919">
    <property type="entry name" value="EAL_sf"/>
</dbReference>
<dbReference type="EMBL" id="CP090978">
    <property type="protein sequence ID" value="UJF34675.1"/>
    <property type="molecule type" value="Genomic_DNA"/>
</dbReference>
<dbReference type="NCBIfam" id="TIGR00229">
    <property type="entry name" value="sensory_box"/>
    <property type="match status" value="1"/>
</dbReference>
<dbReference type="SUPFAM" id="SSF55073">
    <property type="entry name" value="Nucleotide cyclase"/>
    <property type="match status" value="1"/>
</dbReference>
<feature type="domain" description="PAC" evidence="3">
    <location>
        <begin position="127"/>
        <end position="178"/>
    </location>
</feature>
<dbReference type="SMART" id="SM00091">
    <property type="entry name" value="PAS"/>
    <property type="match status" value="1"/>
</dbReference>
<dbReference type="InterPro" id="IPR035965">
    <property type="entry name" value="PAS-like_dom_sf"/>
</dbReference>
<dbReference type="NCBIfam" id="TIGR00254">
    <property type="entry name" value="GGDEF"/>
    <property type="match status" value="1"/>
</dbReference>
<keyword evidence="1" id="KW-0472">Membrane</keyword>
<dbReference type="CDD" id="cd01949">
    <property type="entry name" value="GGDEF"/>
    <property type="match status" value="1"/>
</dbReference>
<keyword evidence="7" id="KW-1185">Reference proteome</keyword>
<dbReference type="PROSITE" id="PS50113">
    <property type="entry name" value="PAC"/>
    <property type="match status" value="1"/>
</dbReference>
<evidence type="ECO:0000259" key="2">
    <source>
        <dbReference type="PROSITE" id="PS50112"/>
    </source>
</evidence>
<reference evidence="6 7" key="1">
    <citation type="journal article" date="2024" name="Int. J. Syst. Evol. Microbiol.">
        <title>Paenibacillus hexagrammi sp. nov., a novel bacterium isolated from the gut content of Hexagrammos agrammus.</title>
        <authorList>
            <person name="Jung H.K."/>
            <person name="Kim D.G."/>
            <person name="Zin H."/>
            <person name="Park J."/>
            <person name="Jung H."/>
            <person name="Kim Y.O."/>
            <person name="Kong H.J."/>
            <person name="Kim J.W."/>
            <person name="Kim Y.S."/>
        </authorList>
    </citation>
    <scope>NUCLEOTIDE SEQUENCE [LARGE SCALE GENOMIC DNA]</scope>
    <source>
        <strain evidence="6 7">YPD9-1</strain>
    </source>
</reference>
<dbReference type="Pfam" id="PF00990">
    <property type="entry name" value="GGDEF"/>
    <property type="match status" value="1"/>
</dbReference>
<dbReference type="SMART" id="SM00267">
    <property type="entry name" value="GGDEF"/>
    <property type="match status" value="1"/>
</dbReference>
<organism evidence="6 7">
    <name type="scientific">Paenibacillus hexagrammi</name>
    <dbReference type="NCBI Taxonomy" id="2908839"/>
    <lineage>
        <taxon>Bacteria</taxon>
        <taxon>Bacillati</taxon>
        <taxon>Bacillota</taxon>
        <taxon>Bacilli</taxon>
        <taxon>Bacillales</taxon>
        <taxon>Paenibacillaceae</taxon>
        <taxon>Paenibacillus</taxon>
    </lineage>
</organism>
<keyword evidence="1" id="KW-0812">Transmembrane</keyword>
<dbReference type="PANTHER" id="PTHR44757:SF2">
    <property type="entry name" value="BIOFILM ARCHITECTURE MAINTENANCE PROTEIN MBAA"/>
    <property type="match status" value="1"/>
</dbReference>
<evidence type="ECO:0000256" key="1">
    <source>
        <dbReference type="SAM" id="Phobius"/>
    </source>
</evidence>
<dbReference type="InterPro" id="IPR052155">
    <property type="entry name" value="Biofilm_reg_signaling"/>
</dbReference>